<accession>A0A210Q7C7</accession>
<reference evidence="3 4" key="1">
    <citation type="journal article" date="2017" name="Nat. Ecol. Evol.">
        <title>Scallop genome provides insights into evolution of bilaterian karyotype and development.</title>
        <authorList>
            <person name="Wang S."/>
            <person name="Zhang J."/>
            <person name="Jiao W."/>
            <person name="Li J."/>
            <person name="Xun X."/>
            <person name="Sun Y."/>
            <person name="Guo X."/>
            <person name="Huan P."/>
            <person name="Dong B."/>
            <person name="Zhang L."/>
            <person name="Hu X."/>
            <person name="Sun X."/>
            <person name="Wang J."/>
            <person name="Zhao C."/>
            <person name="Wang Y."/>
            <person name="Wang D."/>
            <person name="Huang X."/>
            <person name="Wang R."/>
            <person name="Lv J."/>
            <person name="Li Y."/>
            <person name="Zhang Z."/>
            <person name="Liu B."/>
            <person name="Lu W."/>
            <person name="Hui Y."/>
            <person name="Liang J."/>
            <person name="Zhou Z."/>
            <person name="Hou R."/>
            <person name="Li X."/>
            <person name="Liu Y."/>
            <person name="Li H."/>
            <person name="Ning X."/>
            <person name="Lin Y."/>
            <person name="Zhao L."/>
            <person name="Xing Q."/>
            <person name="Dou J."/>
            <person name="Li Y."/>
            <person name="Mao J."/>
            <person name="Guo H."/>
            <person name="Dou H."/>
            <person name="Li T."/>
            <person name="Mu C."/>
            <person name="Jiang W."/>
            <person name="Fu Q."/>
            <person name="Fu X."/>
            <person name="Miao Y."/>
            <person name="Liu J."/>
            <person name="Yu Q."/>
            <person name="Li R."/>
            <person name="Liao H."/>
            <person name="Li X."/>
            <person name="Kong Y."/>
            <person name="Jiang Z."/>
            <person name="Chourrout D."/>
            <person name="Li R."/>
            <person name="Bao Z."/>
        </authorList>
    </citation>
    <scope>NUCLEOTIDE SEQUENCE [LARGE SCALE GENOMIC DNA]</scope>
    <source>
        <strain evidence="3 4">PY_sf001</strain>
    </source>
</reference>
<name>A0A210Q7C7_MIZYE</name>
<gene>
    <name evidence="3" type="ORF">KP79_PYT12088</name>
</gene>
<organism evidence="3 4">
    <name type="scientific">Mizuhopecten yessoensis</name>
    <name type="common">Japanese scallop</name>
    <name type="synonym">Patinopecten yessoensis</name>
    <dbReference type="NCBI Taxonomy" id="6573"/>
    <lineage>
        <taxon>Eukaryota</taxon>
        <taxon>Metazoa</taxon>
        <taxon>Spiralia</taxon>
        <taxon>Lophotrochozoa</taxon>
        <taxon>Mollusca</taxon>
        <taxon>Bivalvia</taxon>
        <taxon>Autobranchia</taxon>
        <taxon>Pteriomorphia</taxon>
        <taxon>Pectinida</taxon>
        <taxon>Pectinoidea</taxon>
        <taxon>Pectinidae</taxon>
        <taxon>Mizuhopecten</taxon>
    </lineage>
</organism>
<dbReference type="OrthoDB" id="10509309at2759"/>
<evidence type="ECO:0000256" key="1">
    <source>
        <dbReference type="SAM" id="Phobius"/>
    </source>
</evidence>
<dbReference type="Proteomes" id="UP000242188">
    <property type="component" value="Unassembled WGS sequence"/>
</dbReference>
<dbReference type="CDD" id="cd12087">
    <property type="entry name" value="TM_EGFR-like"/>
    <property type="match status" value="1"/>
</dbReference>
<keyword evidence="4" id="KW-1185">Reference proteome</keyword>
<keyword evidence="1" id="KW-1133">Transmembrane helix</keyword>
<feature type="signal peptide" evidence="2">
    <location>
        <begin position="1"/>
        <end position="20"/>
    </location>
</feature>
<feature type="chain" id="PRO_5012216761" description="CUB domain-containing protein" evidence="2">
    <location>
        <begin position="21"/>
        <end position="240"/>
    </location>
</feature>
<keyword evidence="2" id="KW-0732">Signal</keyword>
<evidence type="ECO:0000313" key="3">
    <source>
        <dbReference type="EMBL" id="OWF44599.1"/>
    </source>
</evidence>
<evidence type="ECO:0008006" key="5">
    <source>
        <dbReference type="Google" id="ProtNLM"/>
    </source>
</evidence>
<keyword evidence="1" id="KW-0812">Transmembrane</keyword>
<sequence>MEKVNCVSLFVLVVLQVVTADIRNVRMDGNDNCGYSYTVLQEDYGTILVHWVGRPVDEGCTLRFNVDSDIDEACVVATTQVMPECRQKIRFYRGYDSTYKQELDCYSGEFKFCSEGKSKILLKFHNADSLTASNVTLKVYGISDDDDDDDDYYYLIRPIATGAGVVLVLIGIAIGWCVFLKISRRKERQRKEMLATNPPKTWAQQAQEQQAQGYTYNTQQNAMYPVAQPSAPPPSYGKPY</sequence>
<dbReference type="AlphaFoldDB" id="A0A210Q7C7"/>
<comment type="caution">
    <text evidence="3">The sequence shown here is derived from an EMBL/GenBank/DDBJ whole genome shotgun (WGS) entry which is preliminary data.</text>
</comment>
<feature type="transmembrane region" description="Helical" evidence="1">
    <location>
        <begin position="159"/>
        <end position="180"/>
    </location>
</feature>
<dbReference type="EMBL" id="NEDP02004734">
    <property type="protein sequence ID" value="OWF44599.1"/>
    <property type="molecule type" value="Genomic_DNA"/>
</dbReference>
<evidence type="ECO:0000256" key="2">
    <source>
        <dbReference type="SAM" id="SignalP"/>
    </source>
</evidence>
<evidence type="ECO:0000313" key="4">
    <source>
        <dbReference type="Proteomes" id="UP000242188"/>
    </source>
</evidence>
<proteinExistence type="predicted"/>
<keyword evidence="1" id="KW-0472">Membrane</keyword>
<protein>
    <recommendedName>
        <fullName evidence="5">CUB domain-containing protein</fullName>
    </recommendedName>
</protein>